<dbReference type="InterPro" id="IPR036565">
    <property type="entry name" value="Mur-like_cat_sf"/>
</dbReference>
<evidence type="ECO:0000259" key="4">
    <source>
        <dbReference type="Pfam" id="PF02875"/>
    </source>
</evidence>
<organism evidence="6 7">
    <name type="scientific">Candidatus Woesebacteria bacterium RIFOXYB1_FULL_41_13</name>
    <dbReference type="NCBI Taxonomy" id="1802540"/>
    <lineage>
        <taxon>Bacteria</taxon>
        <taxon>Candidatus Woeseibacteriota</taxon>
    </lineage>
</organism>
<keyword evidence="2" id="KW-0547">Nucleotide-binding</keyword>
<sequence length="404" mass="44721">MKKINPLIRWWVTPMLPPEDIFANHNFVSQWLTHPIKRRLAKAYLNYLRRHGEVKVIGITGSVGKTTTTAILASILKRVGKTVCSAEGVDPVYNIPNTILKATPATKFLILEMSVEYIDEMDYYLWLAKPDMGIITNIAVTHTEYLKNKEGVAEEKGKIIKYLDKNATAILNMDDPVVQKLGNNTKAKIVYFGEKTDVSASNIKINNDMSTNFTLKINMNTKIVHMNALGKQFVNNALAAAAAADSLGVGIDDIIKGIELFERPRHRLTVIKSDANGIIFDDTYNSNPRAASESLDTFTEIAGTRKKIAVIGDMLELGKFEEQAHRELGKKAGSVGLSYLIGVGSAARFIVEEASKRMGNKYCFLVSNFSEALQITKPLLGKDTALFVKGSRSIHLDKLVESLN</sequence>
<dbReference type="Gene3D" id="3.40.1190.10">
    <property type="entry name" value="Mur-like, catalytic domain"/>
    <property type="match status" value="1"/>
</dbReference>
<dbReference type="InterPro" id="IPR004101">
    <property type="entry name" value="Mur_ligase_C"/>
</dbReference>
<evidence type="ECO:0000256" key="1">
    <source>
        <dbReference type="ARBA" id="ARBA00022598"/>
    </source>
</evidence>
<proteinExistence type="predicted"/>
<dbReference type="Pfam" id="PF02875">
    <property type="entry name" value="Mur_ligase_C"/>
    <property type="match status" value="1"/>
</dbReference>
<dbReference type="InterPro" id="IPR036615">
    <property type="entry name" value="Mur_ligase_C_dom_sf"/>
</dbReference>
<gene>
    <name evidence="6" type="ORF">A2393_02095</name>
</gene>
<dbReference type="PANTHER" id="PTHR43024:SF1">
    <property type="entry name" value="UDP-N-ACETYLMURAMOYL-TRIPEPTIDE--D-ALANYL-D-ALANINE LIGASE"/>
    <property type="match status" value="1"/>
</dbReference>
<reference evidence="6 7" key="1">
    <citation type="journal article" date="2016" name="Nat. Commun.">
        <title>Thousands of microbial genomes shed light on interconnected biogeochemical processes in an aquifer system.</title>
        <authorList>
            <person name="Anantharaman K."/>
            <person name="Brown C.T."/>
            <person name="Hug L.A."/>
            <person name="Sharon I."/>
            <person name="Castelle C.J."/>
            <person name="Probst A.J."/>
            <person name="Thomas B.C."/>
            <person name="Singh A."/>
            <person name="Wilkins M.J."/>
            <person name="Karaoz U."/>
            <person name="Brodie E.L."/>
            <person name="Williams K.H."/>
            <person name="Hubbard S.S."/>
            <person name="Banfield J.F."/>
        </authorList>
    </citation>
    <scope>NUCLEOTIDE SEQUENCE [LARGE SCALE GENOMIC DNA]</scope>
</reference>
<dbReference type="GO" id="GO:0005524">
    <property type="term" value="F:ATP binding"/>
    <property type="evidence" value="ECO:0007669"/>
    <property type="project" value="UniProtKB-KW"/>
</dbReference>
<dbReference type="EMBL" id="MGIA01000018">
    <property type="protein sequence ID" value="OGM81038.1"/>
    <property type="molecule type" value="Genomic_DNA"/>
</dbReference>
<dbReference type="AlphaFoldDB" id="A0A1F8CZ85"/>
<feature type="domain" description="Mur ligase central" evidence="5">
    <location>
        <begin position="59"/>
        <end position="244"/>
    </location>
</feature>
<dbReference type="STRING" id="1802540.A2393_02095"/>
<dbReference type="GO" id="GO:0016881">
    <property type="term" value="F:acid-amino acid ligase activity"/>
    <property type="evidence" value="ECO:0007669"/>
    <property type="project" value="InterPro"/>
</dbReference>
<dbReference type="PANTHER" id="PTHR43024">
    <property type="entry name" value="UDP-N-ACETYLMURAMOYL-TRIPEPTIDE--D-ALANYL-D-ALANINE LIGASE"/>
    <property type="match status" value="1"/>
</dbReference>
<keyword evidence="1" id="KW-0436">Ligase</keyword>
<evidence type="ECO:0000313" key="6">
    <source>
        <dbReference type="EMBL" id="OGM81038.1"/>
    </source>
</evidence>
<protein>
    <recommendedName>
        <fullName evidence="8">UDP-N-acetylmuramoyl-tripeptide--D-alanyl-D-alanine ligase</fullName>
    </recommendedName>
</protein>
<feature type="domain" description="Mur ligase C-terminal" evidence="4">
    <location>
        <begin position="266"/>
        <end position="392"/>
    </location>
</feature>
<comment type="caution">
    <text evidence="6">The sequence shown here is derived from an EMBL/GenBank/DDBJ whole genome shotgun (WGS) entry which is preliminary data.</text>
</comment>
<accession>A0A1F8CZ85</accession>
<evidence type="ECO:0008006" key="8">
    <source>
        <dbReference type="Google" id="ProtNLM"/>
    </source>
</evidence>
<dbReference type="SUPFAM" id="SSF53623">
    <property type="entry name" value="MurD-like peptide ligases, catalytic domain"/>
    <property type="match status" value="1"/>
</dbReference>
<evidence type="ECO:0000256" key="2">
    <source>
        <dbReference type="ARBA" id="ARBA00022741"/>
    </source>
</evidence>
<evidence type="ECO:0000259" key="5">
    <source>
        <dbReference type="Pfam" id="PF08245"/>
    </source>
</evidence>
<dbReference type="Pfam" id="PF08245">
    <property type="entry name" value="Mur_ligase_M"/>
    <property type="match status" value="1"/>
</dbReference>
<keyword evidence="3" id="KW-0067">ATP-binding</keyword>
<dbReference type="InterPro" id="IPR013221">
    <property type="entry name" value="Mur_ligase_cen"/>
</dbReference>
<dbReference type="Proteomes" id="UP000178937">
    <property type="component" value="Unassembled WGS sequence"/>
</dbReference>
<dbReference type="InterPro" id="IPR051046">
    <property type="entry name" value="MurCDEF_CellWall_CoF430Synth"/>
</dbReference>
<dbReference type="SUPFAM" id="SSF53244">
    <property type="entry name" value="MurD-like peptide ligases, peptide-binding domain"/>
    <property type="match status" value="1"/>
</dbReference>
<evidence type="ECO:0000256" key="3">
    <source>
        <dbReference type="ARBA" id="ARBA00022840"/>
    </source>
</evidence>
<dbReference type="Gene3D" id="3.90.190.20">
    <property type="entry name" value="Mur ligase, C-terminal domain"/>
    <property type="match status" value="1"/>
</dbReference>
<evidence type="ECO:0000313" key="7">
    <source>
        <dbReference type="Proteomes" id="UP000178937"/>
    </source>
</evidence>
<name>A0A1F8CZ85_9BACT</name>